<keyword evidence="3" id="KW-0560">Oxidoreductase</keyword>
<evidence type="ECO:0000256" key="3">
    <source>
        <dbReference type="ARBA" id="ARBA00023002"/>
    </source>
</evidence>
<dbReference type="InterPro" id="IPR036249">
    <property type="entry name" value="Thioredoxin-like_sf"/>
</dbReference>
<dbReference type="Gene3D" id="3.40.30.10">
    <property type="entry name" value="Glutaredoxin"/>
    <property type="match status" value="1"/>
</dbReference>
<evidence type="ECO:0000256" key="1">
    <source>
        <dbReference type="ARBA" id="ARBA00006926"/>
    </source>
</evidence>
<dbReference type="GO" id="GO:0004601">
    <property type="term" value="F:peroxidase activity"/>
    <property type="evidence" value="ECO:0007669"/>
    <property type="project" value="UniProtKB-KW"/>
</dbReference>
<comment type="similarity">
    <text evidence="1">Belongs to the glutathione peroxidase family.</text>
</comment>
<sequence>MLEKYRSRGLEFIAFPVNQFGCQGPGTSEMEREYAYKKFGTRDFEVMDKIAVKTKPVRCKGIDPKSYEEFKDDPDAMLTAPLVDDVTSSAKESPVYEFLKRKPFDKEIEWNYVKFLVGRDGQVLRRYSPGDPLEQGMEEDIKRALDGRELGKPRNPYA</sequence>
<name>A0A1Y5IHG0_OSTTA</name>
<dbReference type="AlphaFoldDB" id="A0A1Y5IHG0"/>
<dbReference type="Pfam" id="PF00255">
    <property type="entry name" value="GSHPx"/>
    <property type="match status" value="1"/>
</dbReference>
<evidence type="ECO:0000313" key="4">
    <source>
        <dbReference type="EMBL" id="OUS47604.1"/>
    </source>
</evidence>
<dbReference type="EMBL" id="KZ155778">
    <property type="protein sequence ID" value="OUS47604.1"/>
    <property type="molecule type" value="Genomic_DNA"/>
</dbReference>
<gene>
    <name evidence="4" type="ORF">BE221DRAFT_191195</name>
</gene>
<keyword evidence="2" id="KW-0575">Peroxidase</keyword>
<dbReference type="PANTHER" id="PTHR11592:SF78">
    <property type="entry name" value="GLUTATHIONE PEROXIDASE"/>
    <property type="match status" value="1"/>
</dbReference>
<dbReference type="PROSITE" id="PS51355">
    <property type="entry name" value="GLUTATHIONE_PEROXID_3"/>
    <property type="match status" value="1"/>
</dbReference>
<accession>A0A1Y5IHG0</accession>
<dbReference type="GO" id="GO:0006979">
    <property type="term" value="P:response to oxidative stress"/>
    <property type="evidence" value="ECO:0007669"/>
    <property type="project" value="InterPro"/>
</dbReference>
<dbReference type="PANTHER" id="PTHR11592">
    <property type="entry name" value="GLUTATHIONE PEROXIDASE"/>
    <property type="match status" value="1"/>
</dbReference>
<proteinExistence type="inferred from homology"/>
<dbReference type="Proteomes" id="UP000195557">
    <property type="component" value="Unassembled WGS sequence"/>
</dbReference>
<reference evidence="4" key="1">
    <citation type="submission" date="2017-04" db="EMBL/GenBank/DDBJ databases">
        <title>Population genomics of picophytoplankton unveils novel chromosome hypervariability.</title>
        <authorList>
            <consortium name="DOE Joint Genome Institute"/>
            <person name="Blanc-Mathieu R."/>
            <person name="Krasovec M."/>
            <person name="Hebrard M."/>
            <person name="Yau S."/>
            <person name="Desgranges E."/>
            <person name="Martin J."/>
            <person name="Schackwitz W."/>
            <person name="Kuo A."/>
            <person name="Salin G."/>
            <person name="Donnadieu C."/>
            <person name="Desdevises Y."/>
            <person name="Sanchez-Ferandin S."/>
            <person name="Moreau H."/>
            <person name="Rivals E."/>
            <person name="Grigoriev I.V."/>
            <person name="Grimsley N."/>
            <person name="Eyre-Walker A."/>
            <person name="Piganeau G."/>
        </authorList>
    </citation>
    <scope>NUCLEOTIDE SEQUENCE [LARGE SCALE GENOMIC DNA]</scope>
    <source>
        <strain evidence="4">RCC 1115</strain>
    </source>
</reference>
<dbReference type="SUPFAM" id="SSF52833">
    <property type="entry name" value="Thioredoxin-like"/>
    <property type="match status" value="2"/>
</dbReference>
<evidence type="ECO:0000256" key="2">
    <source>
        <dbReference type="ARBA" id="ARBA00022559"/>
    </source>
</evidence>
<organism evidence="4">
    <name type="scientific">Ostreococcus tauri</name>
    <name type="common">Marine green alga</name>
    <dbReference type="NCBI Taxonomy" id="70448"/>
    <lineage>
        <taxon>Eukaryota</taxon>
        <taxon>Viridiplantae</taxon>
        <taxon>Chlorophyta</taxon>
        <taxon>Mamiellophyceae</taxon>
        <taxon>Mamiellales</taxon>
        <taxon>Bathycoccaceae</taxon>
        <taxon>Ostreococcus</taxon>
    </lineage>
</organism>
<protein>
    <recommendedName>
        <fullName evidence="5">Glutathione peroxidase</fullName>
    </recommendedName>
</protein>
<evidence type="ECO:0008006" key="5">
    <source>
        <dbReference type="Google" id="ProtNLM"/>
    </source>
</evidence>
<dbReference type="InterPro" id="IPR000889">
    <property type="entry name" value="Glutathione_peroxidase"/>
</dbReference>
<dbReference type="PIRSF" id="PIRSF000303">
    <property type="entry name" value="Glutathion_perox"/>
    <property type="match status" value="1"/>
</dbReference>